<keyword evidence="5" id="KW-0464">Manganese</keyword>
<dbReference type="InterPro" id="IPR038763">
    <property type="entry name" value="DHH_sf"/>
</dbReference>
<evidence type="ECO:0000313" key="8">
    <source>
        <dbReference type="RefSeq" id="XP_011299275.1"/>
    </source>
</evidence>
<dbReference type="RefSeq" id="XP_011299275.1">
    <property type="nucleotide sequence ID" value="XM_011300973.1"/>
</dbReference>
<dbReference type="GO" id="GO:0046872">
    <property type="term" value="F:metal ion binding"/>
    <property type="evidence" value="ECO:0007669"/>
    <property type="project" value="UniProtKB-KW"/>
</dbReference>
<gene>
    <name evidence="8" type="primary">pn</name>
</gene>
<dbReference type="KEGG" id="fas:105264234"/>
<dbReference type="GeneID" id="105264234"/>
<dbReference type="Gene3D" id="3.10.310.20">
    <property type="entry name" value="DHHA2 domain"/>
    <property type="match status" value="1"/>
</dbReference>
<dbReference type="GO" id="GO:0004309">
    <property type="term" value="F:exopolyphosphatase activity"/>
    <property type="evidence" value="ECO:0007669"/>
    <property type="project" value="TreeGrafter"/>
</dbReference>
<comment type="cofactor">
    <cofactor evidence="1">
        <name>Mn(2+)</name>
        <dbReference type="ChEBI" id="CHEBI:29035"/>
    </cofactor>
</comment>
<evidence type="ECO:0000256" key="3">
    <source>
        <dbReference type="ARBA" id="ARBA00022723"/>
    </source>
</evidence>
<dbReference type="InterPro" id="IPR004097">
    <property type="entry name" value="DHHA2"/>
</dbReference>
<evidence type="ECO:0000313" key="7">
    <source>
        <dbReference type="Proteomes" id="UP000694866"/>
    </source>
</evidence>
<evidence type="ECO:0000259" key="6">
    <source>
        <dbReference type="SMART" id="SM01131"/>
    </source>
</evidence>
<keyword evidence="7" id="KW-1185">Reference proteome</keyword>
<accession>A0A9R1SY26</accession>
<dbReference type="OrthoDB" id="374045at2759"/>
<dbReference type="PANTHER" id="PTHR12112:SF39">
    <property type="entry name" value="EG:152A3.5 PROTEIN (FBGN0003116_PN PROTEIN)"/>
    <property type="match status" value="1"/>
</dbReference>
<dbReference type="InterPro" id="IPR001667">
    <property type="entry name" value="DDH_dom"/>
</dbReference>
<dbReference type="Proteomes" id="UP000694866">
    <property type="component" value="Unplaced"/>
</dbReference>
<dbReference type="SUPFAM" id="SSF64182">
    <property type="entry name" value="DHH phosphoesterases"/>
    <property type="match status" value="1"/>
</dbReference>
<keyword evidence="3" id="KW-0479">Metal-binding</keyword>
<dbReference type="SMART" id="SM01131">
    <property type="entry name" value="DHHA2"/>
    <property type="match status" value="1"/>
</dbReference>
<keyword evidence="4" id="KW-0378">Hydrolase</keyword>
<sequence>MENFLVTSRKTLKNLTEYEEIWVILGNETCDLDSAVCSLVLGLFVHSMLEKTGTKNFGVIPVLNIPKREFKIKTEVVFYLQHHGIHLEDLTYRDEIKLNNVSNEKKLKLCLVDHHTLNEQDTSLADSVVQVIDHRPQDPNWLWTGRDINLEKVGSCATLVAKRIFEENPAIIDSQISNLLQGPILVDTCNLSAEAGRATSLDIEIMEKLESLMQKKGTKTRDEIHSLILNAKTDISSLSPEDLLIKDLKYVNGIPMAGFPILVEEFLNLNRALDAVNSFTSERECRITILLGMDFKRDVVKRDLAVFSFLPNELENRIRVALEQSDYNLENISTKLKENWCLRLYKQGDLRATRKQILPIIQSATAIHQC</sequence>
<dbReference type="Pfam" id="PF02833">
    <property type="entry name" value="DHHA2"/>
    <property type="match status" value="1"/>
</dbReference>
<dbReference type="AlphaFoldDB" id="A0A9R1SY26"/>
<evidence type="ECO:0000256" key="4">
    <source>
        <dbReference type="ARBA" id="ARBA00022801"/>
    </source>
</evidence>
<organism evidence="7 8">
    <name type="scientific">Fopius arisanus</name>
    <dbReference type="NCBI Taxonomy" id="64838"/>
    <lineage>
        <taxon>Eukaryota</taxon>
        <taxon>Metazoa</taxon>
        <taxon>Ecdysozoa</taxon>
        <taxon>Arthropoda</taxon>
        <taxon>Hexapoda</taxon>
        <taxon>Insecta</taxon>
        <taxon>Pterygota</taxon>
        <taxon>Neoptera</taxon>
        <taxon>Endopterygota</taxon>
        <taxon>Hymenoptera</taxon>
        <taxon>Apocrita</taxon>
        <taxon>Ichneumonoidea</taxon>
        <taxon>Braconidae</taxon>
        <taxon>Opiinae</taxon>
        <taxon>Fopius</taxon>
    </lineage>
</organism>
<dbReference type="Pfam" id="PF01368">
    <property type="entry name" value="DHH"/>
    <property type="match status" value="1"/>
</dbReference>
<proteinExistence type="inferred from homology"/>
<dbReference type="PANTHER" id="PTHR12112">
    <property type="entry name" value="BNIP - RELATED"/>
    <property type="match status" value="1"/>
</dbReference>
<feature type="domain" description="DHHA2" evidence="6">
    <location>
        <begin position="228"/>
        <end position="365"/>
    </location>
</feature>
<evidence type="ECO:0000256" key="2">
    <source>
        <dbReference type="ARBA" id="ARBA00010331"/>
    </source>
</evidence>
<evidence type="ECO:0000256" key="5">
    <source>
        <dbReference type="ARBA" id="ARBA00023211"/>
    </source>
</evidence>
<dbReference type="CTD" id="18936"/>
<dbReference type="Gene3D" id="3.90.1640.10">
    <property type="entry name" value="inorganic pyrophosphatase (n-terminal core)"/>
    <property type="match status" value="1"/>
</dbReference>
<name>A0A9R1SY26_9HYME</name>
<dbReference type="InterPro" id="IPR038222">
    <property type="entry name" value="DHHA2_dom_sf"/>
</dbReference>
<protein>
    <submittedName>
        <fullName evidence="8">Protein prune homolog isoform X1</fullName>
    </submittedName>
</protein>
<comment type="similarity">
    <text evidence="2">Belongs to the PPase class C family. Prune subfamily.</text>
</comment>
<evidence type="ECO:0000256" key="1">
    <source>
        <dbReference type="ARBA" id="ARBA00001936"/>
    </source>
</evidence>
<dbReference type="GO" id="GO:0005737">
    <property type="term" value="C:cytoplasm"/>
    <property type="evidence" value="ECO:0007669"/>
    <property type="project" value="InterPro"/>
</dbReference>
<reference evidence="8" key="1">
    <citation type="submission" date="2025-08" db="UniProtKB">
        <authorList>
            <consortium name="RefSeq"/>
        </authorList>
    </citation>
    <scope>IDENTIFICATION</scope>
    <source>
        <strain evidence="8">USDA-PBARC FA_bdor</strain>
        <tissue evidence="8">Whole organism</tissue>
    </source>
</reference>